<dbReference type="InterPro" id="IPR009057">
    <property type="entry name" value="Homeodomain-like_sf"/>
</dbReference>
<dbReference type="AlphaFoldDB" id="A0A418WF24"/>
<dbReference type="GO" id="GO:0000976">
    <property type="term" value="F:transcription cis-regulatory region binding"/>
    <property type="evidence" value="ECO:0007669"/>
    <property type="project" value="TreeGrafter"/>
</dbReference>
<reference evidence="4 5" key="1">
    <citation type="submission" date="2018-09" db="EMBL/GenBank/DDBJ databases">
        <authorList>
            <person name="Zhu H."/>
        </authorList>
    </citation>
    <scope>NUCLEOTIDE SEQUENCE [LARGE SCALE GENOMIC DNA]</scope>
    <source>
        <strain evidence="4 5">K1W22B-8</strain>
    </source>
</reference>
<protein>
    <submittedName>
        <fullName evidence="4">TetR/AcrR family transcriptional regulator</fullName>
    </submittedName>
</protein>
<evidence type="ECO:0000256" key="1">
    <source>
        <dbReference type="ARBA" id="ARBA00023125"/>
    </source>
</evidence>
<dbReference type="Pfam" id="PF00440">
    <property type="entry name" value="TetR_N"/>
    <property type="match status" value="1"/>
</dbReference>
<dbReference type="InterPro" id="IPR001647">
    <property type="entry name" value="HTH_TetR"/>
</dbReference>
<dbReference type="Gene3D" id="1.10.357.10">
    <property type="entry name" value="Tetracycline Repressor, domain 2"/>
    <property type="match status" value="1"/>
</dbReference>
<dbReference type="EMBL" id="QYUK01000011">
    <property type="protein sequence ID" value="RJF88529.1"/>
    <property type="molecule type" value="Genomic_DNA"/>
</dbReference>
<feature type="DNA-binding region" description="H-T-H motif" evidence="2">
    <location>
        <begin position="27"/>
        <end position="46"/>
    </location>
</feature>
<evidence type="ECO:0000259" key="3">
    <source>
        <dbReference type="PROSITE" id="PS50977"/>
    </source>
</evidence>
<organism evidence="4 5">
    <name type="scientific">Oleomonas cavernae</name>
    <dbReference type="NCBI Taxonomy" id="2320859"/>
    <lineage>
        <taxon>Bacteria</taxon>
        <taxon>Pseudomonadati</taxon>
        <taxon>Pseudomonadota</taxon>
        <taxon>Alphaproteobacteria</taxon>
        <taxon>Acetobacterales</taxon>
        <taxon>Acetobacteraceae</taxon>
        <taxon>Oleomonas</taxon>
    </lineage>
</organism>
<sequence length="198" mass="21632">MSVELRREQILDAVRDLVDGHGFHAVTLERIAQACGITRTLIYQQFGNLSGLLLAMVDREFQRAAEGFLQAGTRQPAKGQSRFAAGVAGVLEAVDAAPATWRMLLMPTQGGPPELYERLEQGRALTRGHLDAALQAADPSLVSLTNPDRVLAIGVLHAVSEELVRLRLEDPQAYTVERLLAQAEWLAQALFKRRPAGS</sequence>
<dbReference type="PROSITE" id="PS50977">
    <property type="entry name" value="HTH_TETR_2"/>
    <property type="match status" value="1"/>
</dbReference>
<dbReference type="PRINTS" id="PR00455">
    <property type="entry name" value="HTHTETR"/>
</dbReference>
<dbReference type="PANTHER" id="PTHR30055">
    <property type="entry name" value="HTH-TYPE TRANSCRIPTIONAL REGULATOR RUTR"/>
    <property type="match status" value="1"/>
</dbReference>
<dbReference type="RefSeq" id="WP_119779165.1">
    <property type="nucleotide sequence ID" value="NZ_QYUK01000011.1"/>
</dbReference>
<evidence type="ECO:0000313" key="5">
    <source>
        <dbReference type="Proteomes" id="UP000284605"/>
    </source>
</evidence>
<accession>A0A418WF24</accession>
<keyword evidence="1 2" id="KW-0238">DNA-binding</keyword>
<name>A0A418WF24_9PROT</name>
<dbReference type="Proteomes" id="UP000284605">
    <property type="component" value="Unassembled WGS sequence"/>
</dbReference>
<evidence type="ECO:0000313" key="4">
    <source>
        <dbReference type="EMBL" id="RJF88529.1"/>
    </source>
</evidence>
<evidence type="ECO:0000256" key="2">
    <source>
        <dbReference type="PROSITE-ProRule" id="PRU00335"/>
    </source>
</evidence>
<comment type="caution">
    <text evidence="4">The sequence shown here is derived from an EMBL/GenBank/DDBJ whole genome shotgun (WGS) entry which is preliminary data.</text>
</comment>
<dbReference type="SUPFAM" id="SSF46689">
    <property type="entry name" value="Homeodomain-like"/>
    <property type="match status" value="1"/>
</dbReference>
<dbReference type="GO" id="GO:0003700">
    <property type="term" value="F:DNA-binding transcription factor activity"/>
    <property type="evidence" value="ECO:0007669"/>
    <property type="project" value="TreeGrafter"/>
</dbReference>
<dbReference type="OrthoDB" id="7584337at2"/>
<keyword evidence="5" id="KW-1185">Reference proteome</keyword>
<proteinExistence type="predicted"/>
<feature type="domain" description="HTH tetR-type" evidence="3">
    <location>
        <begin position="4"/>
        <end position="64"/>
    </location>
</feature>
<dbReference type="PANTHER" id="PTHR30055:SF209">
    <property type="entry name" value="POSSIBLE TRANSCRIPTIONAL REGULATORY PROTEIN (PROBABLY TETR-FAMILY)"/>
    <property type="match status" value="1"/>
</dbReference>
<gene>
    <name evidence="4" type="ORF">D3874_17210</name>
</gene>
<dbReference type="InterPro" id="IPR050109">
    <property type="entry name" value="HTH-type_TetR-like_transc_reg"/>
</dbReference>